<dbReference type="KEGG" id="lgi:LOTGIDRAFT_153738"/>
<evidence type="ECO:0000313" key="3">
    <source>
        <dbReference type="Proteomes" id="UP000030746"/>
    </source>
</evidence>
<sequence length="341" mass="39448">MSDFIHYYVNDAAKVVIGPRKAVCSKCFTTKHNGHEFLDLECDINKGSVKIEQTEVSKQLQEKVKTYDDRLEMLKFKTSRLDLITNTSKEKVEKKVTEQCEEIKKKGGDFIMKIQELDDRERAKLLKDKDVVQGKKRDLGSYVKLLADSSSLQSLVEVLETLPKAKALLADNCSRDINTPELFFPIFKANEDGLNLTEEQLGQFDTSKMIMFKSSFDFESLQDEKNHFSVDNHDLEKLSLTLRAAKDLHIGLYLNVNKNYISENLKFCTIRYTIKLVSYTDCSKSLLWESISTYKAGEMSWGWRWFIDWNNFVNPENGFIDDNKNFQVEASAICTDLKWKE</sequence>
<reference evidence="2 3" key="1">
    <citation type="journal article" date="2013" name="Nature">
        <title>Insights into bilaterian evolution from three spiralian genomes.</title>
        <authorList>
            <person name="Simakov O."/>
            <person name="Marletaz F."/>
            <person name="Cho S.J."/>
            <person name="Edsinger-Gonzales E."/>
            <person name="Havlak P."/>
            <person name="Hellsten U."/>
            <person name="Kuo D.H."/>
            <person name="Larsson T."/>
            <person name="Lv J."/>
            <person name="Arendt D."/>
            <person name="Savage R."/>
            <person name="Osoegawa K."/>
            <person name="de Jong P."/>
            <person name="Grimwood J."/>
            <person name="Chapman J.A."/>
            <person name="Shapiro H."/>
            <person name="Aerts A."/>
            <person name="Otillar R.P."/>
            <person name="Terry A.Y."/>
            <person name="Boore J.L."/>
            <person name="Grigoriev I.V."/>
            <person name="Lindberg D.R."/>
            <person name="Seaver E.C."/>
            <person name="Weisblat D.A."/>
            <person name="Putnam N.H."/>
            <person name="Rokhsar D.S."/>
        </authorList>
    </citation>
    <scope>NUCLEOTIDE SEQUENCE [LARGE SCALE GENOMIC DNA]</scope>
</reference>
<proteinExistence type="predicted"/>
<dbReference type="Gene3D" id="2.60.210.10">
    <property type="entry name" value="Apoptosis, Tumor Necrosis Factor Receptor Associated Protein 2, Chain A"/>
    <property type="match status" value="1"/>
</dbReference>
<organism evidence="2 3">
    <name type="scientific">Lottia gigantea</name>
    <name type="common">Giant owl limpet</name>
    <dbReference type="NCBI Taxonomy" id="225164"/>
    <lineage>
        <taxon>Eukaryota</taxon>
        <taxon>Metazoa</taxon>
        <taxon>Spiralia</taxon>
        <taxon>Lophotrochozoa</taxon>
        <taxon>Mollusca</taxon>
        <taxon>Gastropoda</taxon>
        <taxon>Patellogastropoda</taxon>
        <taxon>Lottioidea</taxon>
        <taxon>Lottiidae</taxon>
        <taxon>Lottia</taxon>
    </lineage>
</organism>
<accession>V4A3I9</accession>
<protein>
    <recommendedName>
        <fullName evidence="1">MATH domain-containing protein</fullName>
    </recommendedName>
</protein>
<dbReference type="SUPFAM" id="SSF49599">
    <property type="entry name" value="TRAF domain-like"/>
    <property type="match status" value="1"/>
</dbReference>
<dbReference type="RefSeq" id="XP_009058000.1">
    <property type="nucleotide sequence ID" value="XM_009059752.1"/>
</dbReference>
<dbReference type="GeneID" id="20236092"/>
<dbReference type="InterPro" id="IPR002083">
    <property type="entry name" value="MATH/TRAF_dom"/>
</dbReference>
<dbReference type="CTD" id="20236092"/>
<dbReference type="AlphaFoldDB" id="V4A3I9"/>
<dbReference type="OrthoDB" id="6115659at2759"/>
<gene>
    <name evidence="2" type="ORF">LOTGIDRAFT_153738</name>
</gene>
<dbReference type="HOGENOM" id="CLU_708417_0_0_1"/>
<evidence type="ECO:0000259" key="1">
    <source>
        <dbReference type="Pfam" id="PF00917"/>
    </source>
</evidence>
<evidence type="ECO:0000313" key="2">
    <source>
        <dbReference type="EMBL" id="ESO91302.1"/>
    </source>
</evidence>
<keyword evidence="3" id="KW-1185">Reference proteome</keyword>
<dbReference type="InterPro" id="IPR008974">
    <property type="entry name" value="TRAF-like"/>
</dbReference>
<dbReference type="OMA" id="GFINGHR"/>
<dbReference type="Proteomes" id="UP000030746">
    <property type="component" value="Unassembled WGS sequence"/>
</dbReference>
<dbReference type="EMBL" id="KB202283">
    <property type="protein sequence ID" value="ESO91302.1"/>
    <property type="molecule type" value="Genomic_DNA"/>
</dbReference>
<dbReference type="Pfam" id="PF00917">
    <property type="entry name" value="MATH"/>
    <property type="match status" value="1"/>
</dbReference>
<dbReference type="CDD" id="cd00121">
    <property type="entry name" value="MATH"/>
    <property type="match status" value="1"/>
</dbReference>
<feature type="domain" description="MATH" evidence="1">
    <location>
        <begin position="245"/>
        <end position="323"/>
    </location>
</feature>
<name>V4A3I9_LOTGI</name>